<comment type="caution">
    <text evidence="2">The sequence shown here is derived from an EMBL/GenBank/DDBJ whole genome shotgun (WGS) entry which is preliminary data.</text>
</comment>
<accession>A0A6A7VNZ7</accession>
<sequence>MKKIFRNMAYALLGGLMLGACSAEEFSGANGELPDIVDYADKFNIAVDQETNTAKFSFDGTSGVTPVWVIDGAYSSEFNLSKYYRKKGTYDVECFVKNRNGISKESVRKLFSIEKTKMNGFGGFVEDSEFNLFKKITFPEKPSAGYYAPGWSQIADPVCSYIKGCYTLKLPEATTERWQAQVPFTNLGISTSADKHYDFSVILTSAKGHNAVKVKLCDSGEGGDNIILFDSKDANTKLEAGEPKCIYGSDLEGKDINNLKIVFDFGGNAADDEIIIESLVLKDHANDDGTVVPVELKVPFDYNTAGNLWKDIDANKSFTEETWYGDASWAQIDVTPVIKHEGSKHIIIVPCETPAELWHAQWKMLGIPVSAKADSKIDFSCKVTTSAPLPMMTLKLCDDANDGNLFFQESTDVKGEYVFRYENQPNSTKEADGGPQDMSKMKLVIDLAGAPKDAEVTISDIVLIVK</sequence>
<dbReference type="EMBL" id="VZAZ01000058">
    <property type="protein sequence ID" value="MQO56474.1"/>
    <property type="molecule type" value="Genomic_DNA"/>
</dbReference>
<feature type="signal peptide" evidence="1">
    <location>
        <begin position="1"/>
        <end position="22"/>
    </location>
</feature>
<feature type="chain" id="PRO_5043213474" evidence="1">
    <location>
        <begin position="23"/>
        <end position="466"/>
    </location>
</feature>
<dbReference type="AlphaFoldDB" id="A0A6A7VNZ7"/>
<dbReference type="RefSeq" id="WP_153094390.1">
    <property type="nucleotide sequence ID" value="NZ_VZAK01000014.1"/>
</dbReference>
<keyword evidence="1" id="KW-0732">Signal</keyword>
<evidence type="ECO:0000313" key="3">
    <source>
        <dbReference type="Proteomes" id="UP000358159"/>
    </source>
</evidence>
<dbReference type="Gene3D" id="2.60.120.260">
    <property type="entry name" value="Galactose-binding domain-like"/>
    <property type="match status" value="2"/>
</dbReference>
<evidence type="ECO:0000256" key="1">
    <source>
        <dbReference type="SAM" id="SignalP"/>
    </source>
</evidence>
<dbReference type="Proteomes" id="UP000358159">
    <property type="component" value="Unassembled WGS sequence"/>
</dbReference>
<gene>
    <name evidence="2" type="ORF">F7D42_12345</name>
</gene>
<protein>
    <submittedName>
        <fullName evidence="2">Uncharacterized protein</fullName>
    </submittedName>
</protein>
<evidence type="ECO:0000313" key="2">
    <source>
        <dbReference type="EMBL" id="MQO56474.1"/>
    </source>
</evidence>
<reference evidence="2 3" key="1">
    <citation type="submission" date="2019-09" db="EMBL/GenBank/DDBJ databases">
        <title>Distinct polysaccharide growth profiles of human intestinal Prevotella copri isolates.</title>
        <authorList>
            <person name="Fehlner-Peach H."/>
            <person name="Magnabosco C."/>
            <person name="Raghavan V."/>
            <person name="Scher J.U."/>
            <person name="Tett A."/>
            <person name="Cox L.M."/>
            <person name="Gottsegen C."/>
            <person name="Watters A."/>
            <person name="Wiltshire- Gordon J.D."/>
            <person name="Segata N."/>
            <person name="Bonneau R."/>
            <person name="Littman D.R."/>
        </authorList>
    </citation>
    <scope>NUCLEOTIDE SEQUENCE [LARGE SCALE GENOMIC DNA]</scope>
    <source>
        <strain evidence="2 3">BVe41219</strain>
    </source>
</reference>
<dbReference type="PROSITE" id="PS51257">
    <property type="entry name" value="PROKAR_LIPOPROTEIN"/>
    <property type="match status" value="1"/>
</dbReference>
<organism evidence="2 3">
    <name type="scientific">Segatella copri</name>
    <dbReference type="NCBI Taxonomy" id="165179"/>
    <lineage>
        <taxon>Bacteria</taxon>
        <taxon>Pseudomonadati</taxon>
        <taxon>Bacteroidota</taxon>
        <taxon>Bacteroidia</taxon>
        <taxon>Bacteroidales</taxon>
        <taxon>Prevotellaceae</taxon>
        <taxon>Segatella</taxon>
    </lineage>
</organism>
<name>A0A6A7VNZ7_9BACT</name>
<proteinExistence type="predicted"/>